<dbReference type="EMBL" id="UYWW01013474">
    <property type="protein sequence ID" value="VDM23581.1"/>
    <property type="molecule type" value="Genomic_DNA"/>
</dbReference>
<protein>
    <recommendedName>
        <fullName evidence="3">B box-type domain-containing protein</fullName>
    </recommendedName>
</protein>
<accession>A0A3P7EKZ6</accession>
<reference evidence="1 2" key="1">
    <citation type="submission" date="2018-11" db="EMBL/GenBank/DDBJ databases">
        <authorList>
            <consortium name="Pathogen Informatics"/>
        </authorList>
    </citation>
    <scope>NUCLEOTIDE SEQUENCE [LARGE SCALE GENOMIC DNA]</scope>
</reference>
<dbReference type="OrthoDB" id="342730at2759"/>
<evidence type="ECO:0008006" key="3">
    <source>
        <dbReference type="Google" id="ProtNLM"/>
    </source>
</evidence>
<sequence length="194" mass="22878">MDNCVDLVHRVLKCPECRAEHPVPYEGVKNFQSNYTLTGFLDIHLQATDDNAAQLEAYIQRYNLERCKICEEKAVLDICAHCEKRACSDCRATHLEMLKRDLTRVKEYFRRYYRELKKREEMFIEEIETFNATETRLMRNLRDVLEIESSNMSEGCAYLEAALKGEREVQDSELVKLKNVFSDGLEYLRNFQVN</sequence>
<dbReference type="AlphaFoldDB" id="A0A3P7EKZ6"/>
<keyword evidence="2" id="KW-1185">Reference proteome</keyword>
<evidence type="ECO:0000313" key="1">
    <source>
        <dbReference type="EMBL" id="VDM23581.1"/>
    </source>
</evidence>
<organism evidence="1 2">
    <name type="scientific">Wuchereria bancrofti</name>
    <dbReference type="NCBI Taxonomy" id="6293"/>
    <lineage>
        <taxon>Eukaryota</taxon>
        <taxon>Metazoa</taxon>
        <taxon>Ecdysozoa</taxon>
        <taxon>Nematoda</taxon>
        <taxon>Chromadorea</taxon>
        <taxon>Rhabditida</taxon>
        <taxon>Spirurina</taxon>
        <taxon>Spiruromorpha</taxon>
        <taxon>Filarioidea</taxon>
        <taxon>Onchocercidae</taxon>
        <taxon>Wuchereria</taxon>
    </lineage>
</organism>
<name>A0A3P7EKZ6_WUCBA</name>
<dbReference type="Proteomes" id="UP000270924">
    <property type="component" value="Unassembled WGS sequence"/>
</dbReference>
<dbReference type="InParanoid" id="A0A3P7EKZ6"/>
<gene>
    <name evidence="1" type="ORF">WBA_LOCUS13035</name>
</gene>
<proteinExistence type="predicted"/>
<evidence type="ECO:0000313" key="2">
    <source>
        <dbReference type="Proteomes" id="UP000270924"/>
    </source>
</evidence>